<reference evidence="11 12" key="1">
    <citation type="journal article" date="2011" name="Stand. Genomic Sci.">
        <title>Complete genome sequence of the gliding freshwater bacterium Fluviicola taffensis type strain (RW262).</title>
        <authorList>
            <person name="Woyke T."/>
            <person name="Chertkov O."/>
            <person name="Lapidus A."/>
            <person name="Nolan M."/>
            <person name="Lucas S."/>
            <person name="Del Rio T.G."/>
            <person name="Tice H."/>
            <person name="Cheng J.F."/>
            <person name="Tapia R."/>
            <person name="Han C."/>
            <person name="Goodwin L."/>
            <person name="Pitluck S."/>
            <person name="Liolios K."/>
            <person name="Pagani I."/>
            <person name="Ivanova N."/>
            <person name="Huntemann M."/>
            <person name="Mavromatis K."/>
            <person name="Mikhailova N."/>
            <person name="Pati A."/>
            <person name="Chen A."/>
            <person name="Palaniappan K."/>
            <person name="Land M."/>
            <person name="Hauser L."/>
            <person name="Brambilla E.M."/>
            <person name="Rohde M."/>
            <person name="Mwirichia R."/>
            <person name="Sikorski J."/>
            <person name="Tindall B.J."/>
            <person name="Goker M."/>
            <person name="Bristow J."/>
            <person name="Eisen J.A."/>
            <person name="Markowitz V."/>
            <person name="Hugenholtz P."/>
            <person name="Klenk H.P."/>
            <person name="Kyrpides N.C."/>
        </authorList>
    </citation>
    <scope>NUCLEOTIDE SEQUENCE [LARGE SCALE GENOMIC DNA]</scope>
    <source>
        <strain evidence="12">DSM 16823 / RW262 / RW262</strain>
    </source>
</reference>
<proteinExistence type="predicted"/>
<dbReference type="InterPro" id="IPR026259">
    <property type="entry name" value="MauG/Cytc_peroxidase"/>
</dbReference>
<dbReference type="AlphaFoldDB" id="F2IIP4"/>
<evidence type="ECO:0000259" key="10">
    <source>
        <dbReference type="PROSITE" id="PS51007"/>
    </source>
</evidence>
<comment type="cofactor">
    <cofactor evidence="8">
        <name>heme</name>
        <dbReference type="ChEBI" id="CHEBI:30413"/>
    </cofactor>
    <text evidence="8">Binds 2 heme groups.</text>
</comment>
<dbReference type="RefSeq" id="WP_013688763.1">
    <property type="nucleotide sequence ID" value="NC_015321.1"/>
</dbReference>
<comment type="subcellular location">
    <subcellularLocation>
        <location evidence="1">Periplasm</location>
    </subcellularLocation>
</comment>
<comment type="PTM">
    <text evidence="8">Binds 2 heme groups per subunit.</text>
</comment>
<dbReference type="eggNOG" id="COG1858">
    <property type="taxonomic scope" value="Bacteria"/>
</dbReference>
<dbReference type="STRING" id="755732.Fluta_4044"/>
<keyword evidence="4" id="KW-0732">Signal</keyword>
<dbReference type="PIRSF" id="PIRSF000294">
    <property type="entry name" value="Cytochrome-c_peroxidase"/>
    <property type="match status" value="1"/>
</dbReference>
<feature type="domain" description="Cytochrome c" evidence="10">
    <location>
        <begin position="210"/>
        <end position="348"/>
    </location>
</feature>
<dbReference type="PANTHER" id="PTHR30600">
    <property type="entry name" value="CYTOCHROME C PEROXIDASE-RELATED"/>
    <property type="match status" value="1"/>
</dbReference>
<dbReference type="OrthoDB" id="9805202at2"/>
<dbReference type="Proteomes" id="UP000007463">
    <property type="component" value="Chromosome"/>
</dbReference>
<dbReference type="HOGENOM" id="CLU_034652_3_3_10"/>
<evidence type="ECO:0000256" key="6">
    <source>
        <dbReference type="ARBA" id="ARBA00023002"/>
    </source>
</evidence>
<evidence type="ECO:0000313" key="11">
    <source>
        <dbReference type="EMBL" id="AEA46006.1"/>
    </source>
</evidence>
<dbReference type="GO" id="GO:0020037">
    <property type="term" value="F:heme binding"/>
    <property type="evidence" value="ECO:0007669"/>
    <property type="project" value="InterPro"/>
</dbReference>
<sequence precursor="true">MKNKFLLLFGFLVILFVACKKNETTPELLTLDTTPFNLAVSSTLPAPNIPSDNPLTVQKVQLGRMLFYEKLLSGNNTISCASCHTQVNGFSDLNQFSTGIDGLFGARHAMGIFNLGLNTNGFFWDGRVNTLREQSLRPIQDPLEMHETLQNAVNKLQNDERYRKQFVRAFGDAVVTAERISLALEQFMLTIVSDNSKYDQYLRGEINLTESEERGRVLFFAEYNPGFPNSSGADCAHCHSGSNFENDQFMNNGLDQEGDISDLGRQNVTQSPADKGKFKVTSLRNIEVTAPYMHDGRFTTLEQVVNHYSDNIQQSASLDPALANTMATGLMLTTQDKIDLVNFLKTLTDQTYLTNPAYKNPF</sequence>
<evidence type="ECO:0000256" key="3">
    <source>
        <dbReference type="ARBA" id="ARBA00022723"/>
    </source>
</evidence>
<dbReference type="Pfam" id="PF03150">
    <property type="entry name" value="CCP_MauG"/>
    <property type="match status" value="1"/>
</dbReference>
<protein>
    <submittedName>
        <fullName evidence="11">Cytochrome-c peroxidase</fullName>
        <ecNumber evidence="11">1.11.1.5</ecNumber>
    </submittedName>
</protein>
<dbReference type="InterPro" id="IPR004852">
    <property type="entry name" value="Di-haem_cyt_c_peroxidsae"/>
</dbReference>
<dbReference type="PANTHER" id="PTHR30600:SF10">
    <property type="entry name" value="BLL6722 PROTEIN"/>
    <property type="match status" value="1"/>
</dbReference>
<feature type="binding site" description="covalent" evidence="8">
    <location>
        <position position="83"/>
    </location>
    <ligand>
        <name>heme c</name>
        <dbReference type="ChEBI" id="CHEBI:61717"/>
        <label>1</label>
    </ligand>
</feature>
<evidence type="ECO:0000256" key="1">
    <source>
        <dbReference type="ARBA" id="ARBA00004418"/>
    </source>
</evidence>
<dbReference type="InterPro" id="IPR009056">
    <property type="entry name" value="Cyt_c-like_dom"/>
</dbReference>
<feature type="binding site" description="covalent" evidence="8">
    <location>
        <position position="238"/>
    </location>
    <ligand>
        <name>heme c</name>
        <dbReference type="ChEBI" id="CHEBI:61717"/>
        <label>2</label>
    </ligand>
</feature>
<keyword evidence="3 9" id="KW-0479">Metal-binding</keyword>
<keyword evidence="11" id="KW-0575">Peroxidase</keyword>
<dbReference type="PROSITE" id="PS51257">
    <property type="entry name" value="PROKAR_LIPOPROTEIN"/>
    <property type="match status" value="1"/>
</dbReference>
<dbReference type="PROSITE" id="PS51007">
    <property type="entry name" value="CYTC"/>
    <property type="match status" value="1"/>
</dbReference>
<evidence type="ECO:0000256" key="9">
    <source>
        <dbReference type="PIRSR" id="PIRSR000294-2"/>
    </source>
</evidence>
<feature type="binding site" description="covalent" evidence="8">
    <location>
        <position position="80"/>
    </location>
    <ligand>
        <name>heme c</name>
        <dbReference type="ChEBI" id="CHEBI:61717"/>
        <label>1</label>
    </ligand>
</feature>
<dbReference type="EC" id="1.11.1.5" evidence="11"/>
<evidence type="ECO:0000256" key="8">
    <source>
        <dbReference type="PIRSR" id="PIRSR000294-1"/>
    </source>
</evidence>
<evidence type="ECO:0000313" key="12">
    <source>
        <dbReference type="Proteomes" id="UP000007463"/>
    </source>
</evidence>
<feature type="binding site" description="covalent" evidence="8">
    <location>
        <position position="235"/>
    </location>
    <ligand>
        <name>heme c</name>
        <dbReference type="ChEBI" id="CHEBI:61717"/>
        <label>2</label>
    </ligand>
</feature>
<feature type="binding site" description="axial binding residue" evidence="9">
    <location>
        <position position="84"/>
    </location>
    <ligand>
        <name>heme c</name>
        <dbReference type="ChEBI" id="CHEBI:61717"/>
        <label>1</label>
    </ligand>
    <ligandPart>
        <name>Fe</name>
        <dbReference type="ChEBI" id="CHEBI:18248"/>
    </ligandPart>
</feature>
<evidence type="ECO:0000256" key="4">
    <source>
        <dbReference type="ARBA" id="ARBA00022729"/>
    </source>
</evidence>
<keyword evidence="5" id="KW-0574">Periplasm</keyword>
<reference evidence="12" key="2">
    <citation type="submission" date="2011-02" db="EMBL/GenBank/DDBJ databases">
        <title>The complete genome of Fluviicola taffensis DSM 16823.</title>
        <authorList>
            <consortium name="US DOE Joint Genome Institute (JGI-PGF)"/>
            <person name="Lucas S."/>
            <person name="Copeland A."/>
            <person name="Lapidus A."/>
            <person name="Bruce D."/>
            <person name="Goodwin L."/>
            <person name="Pitluck S."/>
            <person name="Kyrpides N."/>
            <person name="Mavromatis K."/>
            <person name="Ivanova N."/>
            <person name="Mikhailova N."/>
            <person name="Pagani I."/>
            <person name="Chertkov O."/>
            <person name="Detter J.C."/>
            <person name="Han C."/>
            <person name="Tapia R."/>
            <person name="Land M."/>
            <person name="Hauser L."/>
            <person name="Markowitz V."/>
            <person name="Cheng J.-F."/>
            <person name="Hugenholtz P."/>
            <person name="Woyke T."/>
            <person name="Wu D."/>
            <person name="Tindall B."/>
            <person name="Pomrenke H.G."/>
            <person name="Brambilla E."/>
            <person name="Klenk H.-P."/>
            <person name="Eisen J.A."/>
        </authorList>
    </citation>
    <scope>NUCLEOTIDE SEQUENCE [LARGE SCALE GENOMIC DNA]</scope>
    <source>
        <strain evidence="12">DSM 16823 / RW262 / RW262</strain>
    </source>
</reference>
<dbReference type="InterPro" id="IPR036909">
    <property type="entry name" value="Cyt_c-like_dom_sf"/>
</dbReference>
<evidence type="ECO:0000256" key="5">
    <source>
        <dbReference type="ARBA" id="ARBA00022764"/>
    </source>
</evidence>
<keyword evidence="6 11" id="KW-0560">Oxidoreductase</keyword>
<dbReference type="SUPFAM" id="SSF46626">
    <property type="entry name" value="Cytochrome c"/>
    <property type="match status" value="2"/>
</dbReference>
<organism evidence="11 12">
    <name type="scientific">Fluviicola taffensis (strain DSM 16823 / NCIMB 13979 / RW262)</name>
    <dbReference type="NCBI Taxonomy" id="755732"/>
    <lineage>
        <taxon>Bacteria</taxon>
        <taxon>Pseudomonadati</taxon>
        <taxon>Bacteroidota</taxon>
        <taxon>Flavobacteriia</taxon>
        <taxon>Flavobacteriales</taxon>
        <taxon>Crocinitomicaceae</taxon>
        <taxon>Fluviicola</taxon>
    </lineage>
</organism>
<feature type="binding site" description="axial binding residue" evidence="9">
    <location>
        <position position="239"/>
    </location>
    <ligand>
        <name>heme c</name>
        <dbReference type="ChEBI" id="CHEBI:61717"/>
        <label>2</label>
    </ligand>
    <ligandPart>
        <name>Fe</name>
        <dbReference type="ChEBI" id="CHEBI:18248"/>
    </ligandPart>
</feature>
<dbReference type="EMBL" id="CP002542">
    <property type="protein sequence ID" value="AEA46006.1"/>
    <property type="molecule type" value="Genomic_DNA"/>
</dbReference>
<keyword evidence="12" id="KW-1185">Reference proteome</keyword>
<evidence type="ECO:0000256" key="7">
    <source>
        <dbReference type="ARBA" id="ARBA00023004"/>
    </source>
</evidence>
<accession>F2IIP4</accession>
<dbReference type="GO" id="GO:0009055">
    <property type="term" value="F:electron transfer activity"/>
    <property type="evidence" value="ECO:0007669"/>
    <property type="project" value="InterPro"/>
</dbReference>
<dbReference type="GO" id="GO:0004130">
    <property type="term" value="F:cytochrome-c peroxidase activity"/>
    <property type="evidence" value="ECO:0007669"/>
    <property type="project" value="UniProtKB-EC"/>
</dbReference>
<evidence type="ECO:0000256" key="2">
    <source>
        <dbReference type="ARBA" id="ARBA00022617"/>
    </source>
</evidence>
<keyword evidence="2 8" id="KW-0349">Heme</keyword>
<dbReference type="InterPro" id="IPR051395">
    <property type="entry name" value="Cytochrome_c_Peroxidase/MauG"/>
</dbReference>
<keyword evidence="7 9" id="KW-0408">Iron</keyword>
<dbReference type="Gene3D" id="1.10.760.10">
    <property type="entry name" value="Cytochrome c-like domain"/>
    <property type="match status" value="2"/>
</dbReference>
<dbReference type="KEGG" id="fte:Fluta_4044"/>
<dbReference type="GO" id="GO:0046872">
    <property type="term" value="F:metal ion binding"/>
    <property type="evidence" value="ECO:0007669"/>
    <property type="project" value="UniProtKB-KW"/>
</dbReference>
<dbReference type="GO" id="GO:0042597">
    <property type="term" value="C:periplasmic space"/>
    <property type="evidence" value="ECO:0007669"/>
    <property type="project" value="UniProtKB-SubCell"/>
</dbReference>
<gene>
    <name evidence="11" type="ordered locus">Fluta_4044</name>
</gene>
<name>F2IIP4_FLUTR</name>